<dbReference type="GO" id="GO:0003899">
    <property type="term" value="F:DNA-directed RNA polymerase activity"/>
    <property type="evidence" value="ECO:0007669"/>
    <property type="project" value="UniProtKB-EC"/>
</dbReference>
<dbReference type="Pfam" id="PF04998">
    <property type="entry name" value="RNA_pol_Rpb1_5"/>
    <property type="match status" value="1"/>
</dbReference>
<dbReference type="InterPro" id="IPR042102">
    <property type="entry name" value="RNA_pol_Rpb1_3_sf"/>
</dbReference>
<evidence type="ECO:0000256" key="7">
    <source>
        <dbReference type="ARBA" id="ARBA00022833"/>
    </source>
</evidence>
<evidence type="ECO:0000256" key="3">
    <source>
        <dbReference type="ARBA" id="ARBA00022478"/>
    </source>
</evidence>
<dbReference type="InterPro" id="IPR047107">
    <property type="entry name" value="DNA-dir_RNA_pol1_lsu_C"/>
</dbReference>
<dbReference type="GO" id="GO:0046872">
    <property type="term" value="F:metal ion binding"/>
    <property type="evidence" value="ECO:0007669"/>
    <property type="project" value="UniProtKB-KW"/>
</dbReference>
<keyword evidence="7" id="KW-0862">Zinc</keyword>
<keyword evidence="15" id="KW-1185">Reference proteome</keyword>
<evidence type="ECO:0000256" key="6">
    <source>
        <dbReference type="ARBA" id="ARBA00022723"/>
    </source>
</evidence>
<dbReference type="Gene3D" id="2.40.40.20">
    <property type="match status" value="1"/>
</dbReference>
<dbReference type="Gene3D" id="3.30.70.2850">
    <property type="match status" value="1"/>
</dbReference>
<evidence type="ECO:0000256" key="4">
    <source>
        <dbReference type="ARBA" id="ARBA00022679"/>
    </source>
</evidence>
<dbReference type="CDD" id="cd01435">
    <property type="entry name" value="RNAP_I_RPA1_N"/>
    <property type="match status" value="1"/>
</dbReference>
<evidence type="ECO:0000256" key="11">
    <source>
        <dbReference type="RuleBase" id="RU004279"/>
    </source>
</evidence>
<evidence type="ECO:0000256" key="1">
    <source>
        <dbReference type="ARBA" id="ARBA00004123"/>
    </source>
</evidence>
<dbReference type="Pfam" id="PF04997">
    <property type="entry name" value="RNA_pol_Rpb1_1"/>
    <property type="match status" value="1"/>
</dbReference>
<keyword evidence="3 11" id="KW-0240">DNA-directed RNA polymerase</keyword>
<dbReference type="SUPFAM" id="SSF64484">
    <property type="entry name" value="beta and beta-prime subunits of DNA dependent RNA-polymerase"/>
    <property type="match status" value="1"/>
</dbReference>
<evidence type="ECO:0000259" key="13">
    <source>
        <dbReference type="SMART" id="SM00663"/>
    </source>
</evidence>
<dbReference type="InterPro" id="IPR006592">
    <property type="entry name" value="RNA_pol_N"/>
</dbReference>
<sequence>MADLDPMAVSSAVRSLSFTVLSTDEIKRQSVMEISNVQTFDLMGHPSRGGLYDGRMGALERDEVCDTCSLSQLHCPGHIGHIPLPLPAFNPVYFRDLHKLLRGSCFSCHRLLAPPAACQTILAQLQVLEYGLVGVAGEIEEIASEIINVMSQQKASLPDISSEVRRKIEEFLQNRQLSGDDPRYAADVKNVVEMKHTLIKNFVQKYLMKPRKKCLFCGEIKTTVQVQEMARFIFTTGKATNRSVNLDNVERVLERSLYGNKSFVDDDDEMLALNENAEKNFLREEYSEGTAQTFFTAVQAKKHLRDLWILEHVVMGYLFGSLREAQSRGMEHPTDLFFMDILAVSPPKFRPCNFMNGKKYEHQLTACLNRILRTAHDLQDIIVVMKHKEQQHDTSAQDASSVKDQKMEMLTMNVNALEPAGTNLNLKMHHYWKLLQMRINVLYDSDLDRNTKERAGVKQVLEKKAGLVRKHMMGKRVNFAARSVISPDPYINVDEIGVPMVFATRLSYPVPVTPRNVEQLRQAVINGPDIYPGALLVEFEDGRKMRLDTSSRTKREAVAKTLLTPNPDGTLRNATKIVHRHLQSGDPLLVNRQPTLHKPSIMAHKARILRDEKTLRLHYANCKSYNADFDGDEMNAHLPQSELGRSEACHIASVNQQYLVPKNGAPLSGLIQDHVIGGTLLTMQDKFFTRNDYQSLVFNALTFLNRKIEILSPTILKPVMLWTGKQVVSTVILNCCPLNAPPPTVYGKTTVPVKAWPRTGKILDPTLTEDLVLIRDGELLSGILDKAHYGPSQYGLVHICYELYGGETSSLLLSGFARLFTHYLQAFHGFTLGIHDILVTEEADRKRRKIMRRGRRGGDKVVLEALNAQDEELTDEERTAKMRAGHLAREDRFLKNWDTVMKNHTDSINNEINKACMPAGLQQAFPANNLQLMVQSGAKGGMVNCMQISCLLGQIELEGRRVPLNIAGRSLPSFRPYDPAPRAGGFIDGRFLTGIRPQEFFFHCMAGREGLVDTAVKTSRSGYLQRCLIKHLEGLMVNYDQTVRDSDGSVIQFQYGEDGLDILKMQMIQSPKQFSTLIRNAPILTDMDHIEQTKSVTNLELLGKMNARVARFHRKIAKGRRRESEFTIFCQQNEAEYKAAYPDTNPGSRQPAYKARLIKAFYELNERDRRRLRKQVILSADTVTSKLRPDLHLGAIGEKLSSEIDRYVEANPDRLILSSGCDLNEKKVVSPEDFRDMMHLIYQKSLACAGEPVGLLAAQSIGEPSTQMTLNTFHFAGRGEMNVTLGIPRLREILMVASKNIATPSMNLPLKKVPLVESRAEKLRLGISQVNLAQVIESVVVTDRLNVSASGRPFRVYQIRFNFLPYRTYKKTLYTNPSKVLRFMETKFLKRFIESVRKKITLVKGARMVEIGSRSTRGNTTMDDNQDEGSSRINLNEEDDGDSSGDDEGGEGETNIEFQREKHEDDRDYDEPEIEEYQKSDDEDDNGEIDEEQFAPTAEELRPRDPQTSESEMDTTRAQELAKRIKTKELKAQKKLRANNVINYHTWVTNYDFDTEREEWCELTFQLELQYSKFDMASLVEEEARATVLHSVKGIQRAFLVKDNDDRSGCGKMLQTEGVNFEEMFKYDDIIDMKRISSNDIYAISQVFGIEAATKAIVREVTSVFAVYGIKVDPRHLSLVGDYMTFDGAYRAFNRIHMANNASPLQQMSFETTCTFMKNAALFGFSDRLNSPSARLVMGQLVGAGTGICDMLGNIPKRGNNKYAI</sequence>
<dbReference type="PANTHER" id="PTHR19376:SF11">
    <property type="entry name" value="DNA-DIRECTED RNA POLYMERASE I SUBUNIT RPA1"/>
    <property type="match status" value="1"/>
</dbReference>
<comment type="subcellular location">
    <subcellularLocation>
        <location evidence="1">Nucleus</location>
    </subcellularLocation>
</comment>
<dbReference type="InterPro" id="IPR045867">
    <property type="entry name" value="DNA-dir_RpoC_beta_prime"/>
</dbReference>
<keyword evidence="9 11" id="KW-0804">Transcription</keyword>
<dbReference type="Gene3D" id="3.30.1490.180">
    <property type="entry name" value="RNA polymerase ii"/>
    <property type="match status" value="1"/>
</dbReference>
<dbReference type="GO" id="GO:0003677">
    <property type="term" value="F:DNA binding"/>
    <property type="evidence" value="ECO:0007669"/>
    <property type="project" value="InterPro"/>
</dbReference>
<evidence type="ECO:0000256" key="5">
    <source>
        <dbReference type="ARBA" id="ARBA00022695"/>
    </source>
</evidence>
<dbReference type="KEGG" id="vde:111249495"/>
<dbReference type="OrthoDB" id="6507662at2759"/>
<dbReference type="InterPro" id="IPR000722">
    <property type="entry name" value="RNA_pol_asu"/>
</dbReference>
<dbReference type="PANTHER" id="PTHR19376">
    <property type="entry name" value="DNA-DIRECTED RNA POLYMERASE"/>
    <property type="match status" value="1"/>
</dbReference>
<evidence type="ECO:0000256" key="10">
    <source>
        <dbReference type="ARBA" id="ARBA00023242"/>
    </source>
</evidence>
<dbReference type="CDD" id="cd02735">
    <property type="entry name" value="RNAP_I_Rpa1_C"/>
    <property type="match status" value="1"/>
</dbReference>
<comment type="catalytic activity">
    <reaction evidence="11">
        <text>RNA(n) + a ribonucleoside 5'-triphosphate = RNA(n+1) + diphosphate</text>
        <dbReference type="Rhea" id="RHEA:21248"/>
        <dbReference type="Rhea" id="RHEA-COMP:14527"/>
        <dbReference type="Rhea" id="RHEA-COMP:17342"/>
        <dbReference type="ChEBI" id="CHEBI:33019"/>
        <dbReference type="ChEBI" id="CHEBI:61557"/>
        <dbReference type="ChEBI" id="CHEBI:140395"/>
        <dbReference type="EC" id="2.7.7.6"/>
    </reaction>
</comment>
<dbReference type="InterPro" id="IPR007081">
    <property type="entry name" value="RNA_pol_Rpb1_5"/>
</dbReference>
<dbReference type="InterPro" id="IPR007083">
    <property type="entry name" value="RNA_pol_Rpb1_4"/>
</dbReference>
<dbReference type="Gene3D" id="1.10.274.100">
    <property type="entry name" value="RNA polymerase Rpb1, domain 3"/>
    <property type="match status" value="1"/>
</dbReference>
<dbReference type="Gene3D" id="1.10.150.390">
    <property type="match status" value="1"/>
</dbReference>
<comment type="function">
    <text evidence="11">DNA-dependent RNA polymerase catalyzes the transcription of DNA into RNA using the four ribonucleoside triphosphates as substrates.</text>
</comment>
<feature type="compositionally biased region" description="Acidic residues" evidence="12">
    <location>
        <begin position="1467"/>
        <end position="1493"/>
    </location>
</feature>
<proteinExistence type="inferred from homology"/>
<feature type="domain" description="RNA polymerase N-terminal" evidence="13">
    <location>
        <begin position="335"/>
        <end position="682"/>
    </location>
</feature>
<dbReference type="Proteomes" id="UP000594260">
    <property type="component" value="Unplaced"/>
</dbReference>
<dbReference type="Pfam" id="PF04983">
    <property type="entry name" value="RNA_pol_Rpb1_3"/>
    <property type="match status" value="1"/>
</dbReference>
<dbReference type="EC" id="2.7.7.6" evidence="11"/>
<dbReference type="GO" id="GO:0006351">
    <property type="term" value="P:DNA-templated transcription"/>
    <property type="evidence" value="ECO:0007669"/>
    <property type="project" value="InterPro"/>
</dbReference>
<dbReference type="FunFam" id="2.40.40.20:FF:000019">
    <property type="entry name" value="DNA-directed RNA polymerase II subunit RPB1"/>
    <property type="match status" value="1"/>
</dbReference>
<dbReference type="Gene3D" id="4.10.860.120">
    <property type="entry name" value="RNA polymerase II, clamp domain"/>
    <property type="match status" value="1"/>
</dbReference>
<dbReference type="Gene3D" id="6.10.250.2940">
    <property type="match status" value="1"/>
</dbReference>
<keyword evidence="8" id="KW-0460">Magnesium</keyword>
<dbReference type="InParanoid" id="A0A7M7MG24"/>
<dbReference type="InterPro" id="IPR007080">
    <property type="entry name" value="RNA_pol_Rpb1_1"/>
</dbReference>
<name>A0A7M7MG24_VARDE</name>
<evidence type="ECO:0000256" key="12">
    <source>
        <dbReference type="SAM" id="MobiDB-lite"/>
    </source>
</evidence>
<evidence type="ECO:0000313" key="14">
    <source>
        <dbReference type="EnsemblMetazoa" id="XP_022659157"/>
    </source>
</evidence>
<dbReference type="InterPro" id="IPR007066">
    <property type="entry name" value="RNA_pol_Rpb1_3"/>
</dbReference>
<dbReference type="Gene3D" id="1.10.132.30">
    <property type="match status" value="1"/>
</dbReference>
<dbReference type="RefSeq" id="XP_022659157.1">
    <property type="nucleotide sequence ID" value="XM_022803422.1"/>
</dbReference>
<keyword evidence="4 11" id="KW-0808">Transferase</keyword>
<dbReference type="GeneID" id="111249495"/>
<keyword evidence="5 11" id="KW-0548">Nucleotidyltransferase</keyword>
<dbReference type="InterPro" id="IPR044893">
    <property type="entry name" value="RNA_pol_Rpb1_clamp_domain"/>
</dbReference>
<protein>
    <recommendedName>
        <fullName evidence="11">DNA-directed RNA polymerase subunit</fullName>
        <ecNumber evidence="11">2.7.7.6</ecNumber>
    </recommendedName>
</protein>
<dbReference type="GO" id="GO:0005736">
    <property type="term" value="C:RNA polymerase I complex"/>
    <property type="evidence" value="ECO:0007669"/>
    <property type="project" value="UniProtKB-ARBA"/>
</dbReference>
<dbReference type="Gene3D" id="6.20.50.80">
    <property type="match status" value="1"/>
</dbReference>
<feature type="compositionally biased region" description="Acidic residues" evidence="12">
    <location>
        <begin position="1436"/>
        <end position="1451"/>
    </location>
</feature>
<evidence type="ECO:0000256" key="2">
    <source>
        <dbReference type="ARBA" id="ARBA00006460"/>
    </source>
</evidence>
<evidence type="ECO:0000256" key="8">
    <source>
        <dbReference type="ARBA" id="ARBA00022842"/>
    </source>
</evidence>
<keyword evidence="6" id="KW-0479">Metal-binding</keyword>
<dbReference type="InterPro" id="IPR015699">
    <property type="entry name" value="DNA-dir_RNA_pol1_lsu_N"/>
</dbReference>
<evidence type="ECO:0000256" key="9">
    <source>
        <dbReference type="ARBA" id="ARBA00023163"/>
    </source>
</evidence>
<dbReference type="EnsemblMetazoa" id="XM_022803422">
    <property type="protein sequence ID" value="XP_022659157"/>
    <property type="gene ID" value="LOC111249495"/>
</dbReference>
<dbReference type="Pfam" id="PF00623">
    <property type="entry name" value="RNA_pol_Rpb1_2"/>
    <property type="match status" value="1"/>
</dbReference>
<dbReference type="FunFam" id="3.30.1490.180:FF:000003">
    <property type="entry name" value="DNA-directed RNA polymerase subunit"/>
    <property type="match status" value="1"/>
</dbReference>
<feature type="region of interest" description="Disordered" evidence="12">
    <location>
        <begin position="1414"/>
        <end position="1516"/>
    </location>
</feature>
<dbReference type="CTD" id="124200645"/>
<accession>A0A7M7MG24</accession>
<dbReference type="SMART" id="SM00663">
    <property type="entry name" value="RPOLA_N"/>
    <property type="match status" value="1"/>
</dbReference>
<comment type="similarity">
    <text evidence="2 11">Belongs to the RNA polymerase beta' chain family.</text>
</comment>
<dbReference type="OMA" id="NREDYQQ"/>
<organism evidence="14 15">
    <name type="scientific">Varroa destructor</name>
    <name type="common">Honeybee mite</name>
    <dbReference type="NCBI Taxonomy" id="109461"/>
    <lineage>
        <taxon>Eukaryota</taxon>
        <taxon>Metazoa</taxon>
        <taxon>Ecdysozoa</taxon>
        <taxon>Arthropoda</taxon>
        <taxon>Chelicerata</taxon>
        <taxon>Arachnida</taxon>
        <taxon>Acari</taxon>
        <taxon>Parasitiformes</taxon>
        <taxon>Mesostigmata</taxon>
        <taxon>Gamasina</taxon>
        <taxon>Dermanyssoidea</taxon>
        <taxon>Varroidae</taxon>
        <taxon>Varroa</taxon>
    </lineage>
</organism>
<keyword evidence="10" id="KW-0539">Nucleus</keyword>
<dbReference type="InterPro" id="IPR038120">
    <property type="entry name" value="Rpb1_funnel_sf"/>
</dbReference>
<evidence type="ECO:0000313" key="15">
    <source>
        <dbReference type="Proteomes" id="UP000594260"/>
    </source>
</evidence>
<feature type="compositionally biased region" description="Polar residues" evidence="12">
    <location>
        <begin position="1414"/>
        <end position="1423"/>
    </location>
</feature>
<dbReference type="Pfam" id="PF05000">
    <property type="entry name" value="RNA_pol_Rpb1_4"/>
    <property type="match status" value="1"/>
</dbReference>
<reference evidence="14" key="1">
    <citation type="submission" date="2021-01" db="UniProtKB">
        <authorList>
            <consortium name="EnsemblMetazoa"/>
        </authorList>
    </citation>
    <scope>IDENTIFICATION</scope>
</reference>
<dbReference type="FunCoup" id="A0A7M7MG24">
    <property type="interactions" value="1455"/>
</dbReference>